<dbReference type="RefSeq" id="WP_139607598.1">
    <property type="nucleotide sequence ID" value="NZ_VDCQ01000102.1"/>
</dbReference>
<feature type="transmembrane region" description="Helical" evidence="1">
    <location>
        <begin position="102"/>
        <end position="125"/>
    </location>
</feature>
<evidence type="ECO:0000313" key="2">
    <source>
        <dbReference type="EMBL" id="TNJ57654.1"/>
    </source>
</evidence>
<comment type="caution">
    <text evidence="2">The sequence shown here is derived from an EMBL/GenBank/DDBJ whole genome shotgun (WGS) entry which is preliminary data.</text>
</comment>
<accession>A0A5C4SWQ2</accession>
<protein>
    <submittedName>
        <fullName evidence="2">Uncharacterized protein</fullName>
    </submittedName>
</protein>
<keyword evidence="1" id="KW-1133">Transmembrane helix</keyword>
<keyword evidence="1" id="KW-0472">Membrane</keyword>
<feature type="transmembrane region" description="Helical" evidence="1">
    <location>
        <begin position="66"/>
        <end position="90"/>
    </location>
</feature>
<evidence type="ECO:0000313" key="3">
    <source>
        <dbReference type="Proteomes" id="UP000307943"/>
    </source>
</evidence>
<feature type="transmembrane region" description="Helical" evidence="1">
    <location>
        <begin position="156"/>
        <end position="173"/>
    </location>
</feature>
<evidence type="ECO:0000256" key="1">
    <source>
        <dbReference type="SAM" id="Phobius"/>
    </source>
</evidence>
<feature type="transmembrane region" description="Helical" evidence="1">
    <location>
        <begin position="12"/>
        <end position="33"/>
    </location>
</feature>
<proteinExistence type="predicted"/>
<reference evidence="2 3" key="1">
    <citation type="submission" date="2019-05" db="EMBL/GenBank/DDBJ databases">
        <title>We sequenced the genome of Paenibacillus hemerocallicola KCTC 33185 for further insight into its adaptation and study the phylogeny of Paenibacillus.</title>
        <authorList>
            <person name="Narsing Rao M.P."/>
        </authorList>
    </citation>
    <scope>NUCLEOTIDE SEQUENCE [LARGE SCALE GENOMIC DNA]</scope>
    <source>
        <strain evidence="2 3">KCTC 33185</strain>
    </source>
</reference>
<gene>
    <name evidence="2" type="ORF">FE784_38475</name>
</gene>
<keyword evidence="3" id="KW-1185">Reference proteome</keyword>
<dbReference type="Proteomes" id="UP000307943">
    <property type="component" value="Unassembled WGS sequence"/>
</dbReference>
<organism evidence="2 3">
    <name type="scientific">Paenibacillus hemerocallicola</name>
    <dbReference type="NCBI Taxonomy" id="1172614"/>
    <lineage>
        <taxon>Bacteria</taxon>
        <taxon>Bacillati</taxon>
        <taxon>Bacillota</taxon>
        <taxon>Bacilli</taxon>
        <taxon>Bacillales</taxon>
        <taxon>Paenibacillaceae</taxon>
        <taxon>Paenibacillus</taxon>
    </lineage>
</organism>
<keyword evidence="1" id="KW-0812">Transmembrane</keyword>
<dbReference type="OrthoDB" id="2841505at2"/>
<name>A0A5C4SWQ2_9BACL</name>
<dbReference type="AlphaFoldDB" id="A0A5C4SWQ2"/>
<dbReference type="EMBL" id="VDCQ01000102">
    <property type="protein sequence ID" value="TNJ57654.1"/>
    <property type="molecule type" value="Genomic_DNA"/>
</dbReference>
<feature type="transmembrane region" description="Helical" evidence="1">
    <location>
        <begin position="39"/>
        <end position="59"/>
    </location>
</feature>
<sequence>MSGNQLVKALGMICLLAGIARIGMTPSSIIWGTDSVQELTFGFIACVLMSVGTIVTYMVQSRETGWTGFATTLAIIIGNIVTTAMLWSGFASGDPHSIPEGVLVTVSRMITMIGLMGGTVVFAILTFRAKVFPRWVAGLLLLMIVGLFLPLEDNKWFAFFWGLAYVGMGYCIWAEKLNTSSAKTGADRTASL</sequence>
<feature type="transmembrane region" description="Helical" evidence="1">
    <location>
        <begin position="132"/>
        <end position="150"/>
    </location>
</feature>